<dbReference type="EMBL" id="JAEFBK010000009">
    <property type="protein sequence ID" value="KAG7568293.1"/>
    <property type="molecule type" value="Genomic_DNA"/>
</dbReference>
<evidence type="ECO:0000313" key="2">
    <source>
        <dbReference type="Proteomes" id="UP000694240"/>
    </source>
</evidence>
<comment type="caution">
    <text evidence="1">The sequence shown here is derived from an EMBL/GenBank/DDBJ whole genome shotgun (WGS) entry which is preliminary data.</text>
</comment>
<evidence type="ECO:0000313" key="1">
    <source>
        <dbReference type="EMBL" id="KAG7568293.1"/>
    </source>
</evidence>
<sequence>MAKKRRPPRVHPLVSSKFARVLASSAVVLSSTSKPFSSAGALVSSLTSDIVDSAVPVETKRTLPSTPGVAPESAVVRSEPTPLQSTVLVETEGTLLLSHEVTVDFSSGVIRCLRIPPRWSPLLFQVAPVRTRLS</sequence>
<proteinExistence type="predicted"/>
<reference evidence="1 2" key="1">
    <citation type="submission" date="2020-12" db="EMBL/GenBank/DDBJ databases">
        <title>Concerted genomic and epigenomic changes stabilize Arabidopsis allopolyploids.</title>
        <authorList>
            <person name="Chen Z."/>
        </authorList>
    </citation>
    <scope>NUCLEOTIDE SEQUENCE [LARGE SCALE GENOMIC DNA]</scope>
    <source>
        <strain evidence="1">Allo738</strain>
        <tissue evidence="1">Leaf</tissue>
    </source>
</reference>
<organism evidence="1 2">
    <name type="scientific">Arabidopsis thaliana x Arabidopsis arenosa</name>
    <dbReference type="NCBI Taxonomy" id="1240361"/>
    <lineage>
        <taxon>Eukaryota</taxon>
        <taxon>Viridiplantae</taxon>
        <taxon>Streptophyta</taxon>
        <taxon>Embryophyta</taxon>
        <taxon>Tracheophyta</taxon>
        <taxon>Spermatophyta</taxon>
        <taxon>Magnoliopsida</taxon>
        <taxon>eudicotyledons</taxon>
        <taxon>Gunneridae</taxon>
        <taxon>Pentapetalae</taxon>
        <taxon>rosids</taxon>
        <taxon>malvids</taxon>
        <taxon>Brassicales</taxon>
        <taxon>Brassicaceae</taxon>
        <taxon>Camelineae</taxon>
        <taxon>Arabidopsis</taxon>
    </lineage>
</organism>
<name>A0A8T2A413_9BRAS</name>
<dbReference type="Proteomes" id="UP000694240">
    <property type="component" value="Chromosome 9"/>
</dbReference>
<gene>
    <name evidence="1" type="ORF">ISN45_Aa04g011230</name>
</gene>
<keyword evidence="2" id="KW-1185">Reference proteome</keyword>
<accession>A0A8T2A413</accession>
<protein>
    <submittedName>
        <fullName evidence="1">Uncharacterized protein</fullName>
    </submittedName>
</protein>
<dbReference type="AlphaFoldDB" id="A0A8T2A413"/>